<feature type="domain" description="4Fe-4S ferredoxin-type" evidence="1">
    <location>
        <begin position="542"/>
        <end position="571"/>
    </location>
</feature>
<dbReference type="EMBL" id="UOGA01000191">
    <property type="protein sequence ID" value="VAX20969.1"/>
    <property type="molecule type" value="Genomic_DNA"/>
</dbReference>
<proteinExistence type="predicted"/>
<dbReference type="PROSITE" id="PS00198">
    <property type="entry name" value="4FE4S_FER_1"/>
    <property type="match status" value="2"/>
</dbReference>
<dbReference type="Gene3D" id="3.30.70.20">
    <property type="match status" value="1"/>
</dbReference>
<dbReference type="PANTHER" id="PTHR42783:SF3">
    <property type="entry name" value="GLUTAMATE SYNTHASE [NADPH] SMALL CHAIN-RELATED"/>
    <property type="match status" value="1"/>
</dbReference>
<accession>A0A3B1BSR3</accession>
<dbReference type="PRINTS" id="PR00419">
    <property type="entry name" value="ADXRDTASE"/>
</dbReference>
<dbReference type="InterPro" id="IPR028261">
    <property type="entry name" value="DPD_II"/>
</dbReference>
<organism evidence="2">
    <name type="scientific">hydrothermal vent metagenome</name>
    <dbReference type="NCBI Taxonomy" id="652676"/>
    <lineage>
        <taxon>unclassified sequences</taxon>
        <taxon>metagenomes</taxon>
        <taxon>ecological metagenomes</taxon>
    </lineage>
</organism>
<dbReference type="InterPro" id="IPR036188">
    <property type="entry name" value="FAD/NAD-bd_sf"/>
</dbReference>
<dbReference type="Gene3D" id="3.50.50.60">
    <property type="entry name" value="FAD/NAD(P)-binding domain"/>
    <property type="match status" value="2"/>
</dbReference>
<dbReference type="GO" id="GO:0016491">
    <property type="term" value="F:oxidoreductase activity"/>
    <property type="evidence" value="ECO:0007669"/>
    <property type="project" value="InterPro"/>
</dbReference>
<dbReference type="InterPro" id="IPR023753">
    <property type="entry name" value="FAD/NAD-binding_dom"/>
</dbReference>
<dbReference type="PANTHER" id="PTHR42783">
    <property type="entry name" value="GLUTAMATE SYNTHASE [NADPH] SMALL CHAIN"/>
    <property type="match status" value="1"/>
</dbReference>
<evidence type="ECO:0000259" key="1">
    <source>
        <dbReference type="PROSITE" id="PS51379"/>
    </source>
</evidence>
<sequence>MTVRKYNFLYDEKTYADIPCQLYCPVHTDVQEYVHLISKGKFAEAHALIRETNPFPSVCARVCQHPCETGCNRQKLDKSVSIRTLKRAATDLSEADFIPPPKTYPTLEKIAVIGAGPAGLTAAYDLARLGYRVTVLESEAHPGGMLRYGIPSFRLPREVIDKEVEMIKRAGVDIRYNTRVGKDITLNELRADNKAILLAAGAWKPAMLKVPGEDYDGVYHGTTFMYRVNSGESIPVMGKKVVVIGGGFTAMDVSRSAVRLGASEVHIVYRRTKEEIPVMEQEITEATEEGIIFHFLVSPVEIVSKDGKTVSGLKLIKNELGEPDSSGRRRPVPIKGSEYVMDCDVVAPAVSQSPSNECLDQAGDVELSKWGTIEVDKKTMMSNIEGLFACGDFTTGTQHAIKVIADGHEAAVAIDTYLRGESAQKTGKEREGYELYDADEPGDKQAQYDAIERRVNGMIKINDRVSTFLEVETGFTVENAVEEAKRCFQCNYFWTYLPDFCIMCSNCVDVCPQNCLSITPLTELEHNRWLNEDIGLKEQGITGIVIDRDLCIRCAFCKAVCPTDSITFSCYGKETKKQAPVSD</sequence>
<dbReference type="PROSITE" id="PS51379">
    <property type="entry name" value="4FE4S_FER_2"/>
    <property type="match status" value="2"/>
</dbReference>
<gene>
    <name evidence="2" type="ORF">MNBD_NITROSPINAE04-1248</name>
</gene>
<dbReference type="AlphaFoldDB" id="A0A3B1BSR3"/>
<dbReference type="InterPro" id="IPR017896">
    <property type="entry name" value="4Fe4S_Fe-S-bd"/>
</dbReference>
<dbReference type="Pfam" id="PF14691">
    <property type="entry name" value="Fer4_20"/>
    <property type="match status" value="1"/>
</dbReference>
<dbReference type="SUPFAM" id="SSF46548">
    <property type="entry name" value="alpha-helical ferredoxin"/>
    <property type="match status" value="1"/>
</dbReference>
<protein>
    <submittedName>
        <fullName evidence="2">NADH-dependent reduced ferredoxin:NADP+ oxidoreductase subunit B</fullName>
    </submittedName>
</protein>
<dbReference type="GO" id="GO:0051536">
    <property type="term" value="F:iron-sulfur cluster binding"/>
    <property type="evidence" value="ECO:0007669"/>
    <property type="project" value="InterPro"/>
</dbReference>
<dbReference type="Gene3D" id="1.10.1060.10">
    <property type="entry name" value="Alpha-helical ferredoxin"/>
    <property type="match status" value="1"/>
</dbReference>
<feature type="domain" description="4Fe-4S ferredoxin-type" evidence="1">
    <location>
        <begin position="492"/>
        <end position="521"/>
    </location>
</feature>
<dbReference type="Pfam" id="PF12838">
    <property type="entry name" value="Fer4_7"/>
    <property type="match status" value="1"/>
</dbReference>
<dbReference type="SUPFAM" id="SSF51971">
    <property type="entry name" value="Nucleotide-binding domain"/>
    <property type="match status" value="1"/>
</dbReference>
<dbReference type="InterPro" id="IPR009051">
    <property type="entry name" value="Helical_ferredxn"/>
</dbReference>
<dbReference type="Pfam" id="PF07992">
    <property type="entry name" value="Pyr_redox_2"/>
    <property type="match status" value="1"/>
</dbReference>
<name>A0A3B1BSR3_9ZZZZ</name>
<evidence type="ECO:0000313" key="2">
    <source>
        <dbReference type="EMBL" id="VAX20969.1"/>
    </source>
</evidence>
<reference evidence="2" key="1">
    <citation type="submission" date="2018-06" db="EMBL/GenBank/DDBJ databases">
        <authorList>
            <person name="Zhirakovskaya E."/>
        </authorList>
    </citation>
    <scope>NUCLEOTIDE SEQUENCE</scope>
</reference>
<dbReference type="InterPro" id="IPR017900">
    <property type="entry name" value="4Fe4S_Fe_S_CS"/>
</dbReference>
<dbReference type="SUPFAM" id="SSF54862">
    <property type="entry name" value="4Fe-4S ferredoxins"/>
    <property type="match status" value="1"/>
</dbReference>